<accession>A0A2P2P2F0</accession>
<dbReference type="EMBL" id="GGEC01068317">
    <property type="protein sequence ID" value="MBX48801.1"/>
    <property type="molecule type" value="Transcribed_RNA"/>
</dbReference>
<reference evidence="1" key="1">
    <citation type="submission" date="2018-02" db="EMBL/GenBank/DDBJ databases">
        <title>Rhizophora mucronata_Transcriptome.</title>
        <authorList>
            <person name="Meera S.P."/>
            <person name="Sreeshan A."/>
            <person name="Augustine A."/>
        </authorList>
    </citation>
    <scope>NUCLEOTIDE SEQUENCE</scope>
    <source>
        <tissue evidence="1">Leaf</tissue>
    </source>
</reference>
<name>A0A2P2P2F0_RHIMU</name>
<dbReference type="AlphaFoldDB" id="A0A2P2P2F0"/>
<organism evidence="1">
    <name type="scientific">Rhizophora mucronata</name>
    <name type="common">Asiatic mangrove</name>
    <dbReference type="NCBI Taxonomy" id="61149"/>
    <lineage>
        <taxon>Eukaryota</taxon>
        <taxon>Viridiplantae</taxon>
        <taxon>Streptophyta</taxon>
        <taxon>Embryophyta</taxon>
        <taxon>Tracheophyta</taxon>
        <taxon>Spermatophyta</taxon>
        <taxon>Magnoliopsida</taxon>
        <taxon>eudicotyledons</taxon>
        <taxon>Gunneridae</taxon>
        <taxon>Pentapetalae</taxon>
        <taxon>rosids</taxon>
        <taxon>fabids</taxon>
        <taxon>Malpighiales</taxon>
        <taxon>Rhizophoraceae</taxon>
        <taxon>Rhizophora</taxon>
    </lineage>
</organism>
<protein>
    <submittedName>
        <fullName evidence="1">Uncharacterized protein</fullName>
    </submittedName>
</protein>
<evidence type="ECO:0000313" key="1">
    <source>
        <dbReference type="EMBL" id="MBX48801.1"/>
    </source>
</evidence>
<sequence>MIDLFLMEPPFIRCCCSFVTMFFNLHDNTLAMFHQPGFGCKLGYRL</sequence>
<proteinExistence type="predicted"/>